<evidence type="ECO:0000259" key="1">
    <source>
        <dbReference type="Pfam" id="PF13649"/>
    </source>
</evidence>
<accession>A0ABT9RE46</accession>
<dbReference type="PANTHER" id="PTHR44068:SF11">
    <property type="entry name" value="GERANYL DIPHOSPHATE 2-C-METHYLTRANSFERASE"/>
    <property type="match status" value="1"/>
</dbReference>
<dbReference type="InterPro" id="IPR041698">
    <property type="entry name" value="Methyltransf_25"/>
</dbReference>
<dbReference type="Proteomes" id="UP001230426">
    <property type="component" value="Unassembled WGS sequence"/>
</dbReference>
<feature type="domain" description="Methyltransferase" evidence="1">
    <location>
        <begin position="68"/>
        <end position="162"/>
    </location>
</feature>
<reference evidence="2 3" key="1">
    <citation type="submission" date="2023-07" db="EMBL/GenBank/DDBJ databases">
        <title>Sequencing the genomes of 1000 actinobacteria strains.</title>
        <authorList>
            <person name="Klenk H.-P."/>
        </authorList>
    </citation>
    <scope>NUCLEOTIDE SEQUENCE [LARGE SCALE GENOMIC DNA]</scope>
    <source>
        <strain evidence="2 3">DSM 44109</strain>
    </source>
</reference>
<gene>
    <name evidence="2" type="ORF">J2S55_006793</name>
</gene>
<evidence type="ECO:0000313" key="2">
    <source>
        <dbReference type="EMBL" id="MDP9867527.1"/>
    </source>
</evidence>
<evidence type="ECO:0000313" key="3">
    <source>
        <dbReference type="Proteomes" id="UP001230426"/>
    </source>
</evidence>
<name>A0ABT9RE46_9ACTN</name>
<proteinExistence type="predicted"/>
<dbReference type="Pfam" id="PF13649">
    <property type="entry name" value="Methyltransf_25"/>
    <property type="match status" value="1"/>
</dbReference>
<organism evidence="2 3">
    <name type="scientific">Streptosporangium brasiliense</name>
    <dbReference type="NCBI Taxonomy" id="47480"/>
    <lineage>
        <taxon>Bacteria</taxon>
        <taxon>Bacillati</taxon>
        <taxon>Actinomycetota</taxon>
        <taxon>Actinomycetes</taxon>
        <taxon>Streptosporangiales</taxon>
        <taxon>Streptosporangiaceae</taxon>
        <taxon>Streptosporangium</taxon>
    </lineage>
</organism>
<dbReference type="InterPro" id="IPR050447">
    <property type="entry name" value="Erg6_SMT_methyltransf"/>
</dbReference>
<dbReference type="SUPFAM" id="SSF53335">
    <property type="entry name" value="S-adenosyl-L-methionine-dependent methyltransferases"/>
    <property type="match status" value="1"/>
</dbReference>
<dbReference type="Gene3D" id="3.40.50.150">
    <property type="entry name" value="Vaccinia Virus protein VP39"/>
    <property type="match status" value="1"/>
</dbReference>
<sequence length="280" mass="30666">MSSRSLPRIEDVSSSYEYLAALTEKVGGPDLHYGYWSGPEDRSSIEEATARLTRVVIERLRAGVGEHVLDVGCGNGRPAVAVAETTGARVTAIDVNEHALERGRAWARERGVGSSVSFERCDALAMPYPEASFDAALILESTPHFMPEPLFAEVARVLRPGGRVVVETPCLRVPLTEEMRSRLTTYFEMFQVLSIEPEEVYVEALCATGFELEAVADLTEHTEPFYGRVLERLDRHRDGLTAEYGAEAVERVESGILNCTEISGMGSILITGSTSVLRSP</sequence>
<dbReference type="EMBL" id="JAUSRB010000002">
    <property type="protein sequence ID" value="MDP9867527.1"/>
    <property type="molecule type" value="Genomic_DNA"/>
</dbReference>
<keyword evidence="3" id="KW-1185">Reference proteome</keyword>
<dbReference type="EC" id="2.1.1.-" evidence="2"/>
<dbReference type="PANTHER" id="PTHR44068">
    <property type="entry name" value="ZGC:194242"/>
    <property type="match status" value="1"/>
</dbReference>
<dbReference type="GO" id="GO:0008168">
    <property type="term" value="F:methyltransferase activity"/>
    <property type="evidence" value="ECO:0007669"/>
    <property type="project" value="UniProtKB-KW"/>
</dbReference>
<dbReference type="GO" id="GO:0032259">
    <property type="term" value="P:methylation"/>
    <property type="evidence" value="ECO:0007669"/>
    <property type="project" value="UniProtKB-KW"/>
</dbReference>
<keyword evidence="2" id="KW-0489">Methyltransferase</keyword>
<dbReference type="CDD" id="cd02440">
    <property type="entry name" value="AdoMet_MTases"/>
    <property type="match status" value="1"/>
</dbReference>
<dbReference type="InterPro" id="IPR029063">
    <property type="entry name" value="SAM-dependent_MTases_sf"/>
</dbReference>
<dbReference type="RefSeq" id="WP_306869214.1">
    <property type="nucleotide sequence ID" value="NZ_JAUSRB010000002.1"/>
</dbReference>
<protein>
    <submittedName>
        <fullName evidence="2">27-O-demethylrifamycin SV methyltransferase</fullName>
        <ecNumber evidence="2">2.1.1.-</ecNumber>
    </submittedName>
</protein>
<comment type="caution">
    <text evidence="2">The sequence shown here is derived from an EMBL/GenBank/DDBJ whole genome shotgun (WGS) entry which is preliminary data.</text>
</comment>
<keyword evidence="2" id="KW-0808">Transferase</keyword>